<dbReference type="Proteomes" id="UP000252519">
    <property type="component" value="Unassembled WGS sequence"/>
</dbReference>
<dbReference type="OrthoDB" id="5785192at2759"/>
<keyword evidence="3" id="KW-1185">Reference proteome</keyword>
<proteinExistence type="predicted"/>
<evidence type="ECO:0000313" key="3">
    <source>
        <dbReference type="Proteomes" id="UP000252519"/>
    </source>
</evidence>
<dbReference type="AlphaFoldDB" id="A0A368H7A3"/>
<dbReference type="GO" id="GO:0009653">
    <property type="term" value="P:anatomical structure morphogenesis"/>
    <property type="evidence" value="ECO:0007669"/>
    <property type="project" value="TreeGrafter"/>
</dbReference>
<reference evidence="2 3" key="1">
    <citation type="submission" date="2014-10" db="EMBL/GenBank/DDBJ databases">
        <title>Draft genome of the hookworm Ancylostoma caninum.</title>
        <authorList>
            <person name="Mitreva M."/>
        </authorList>
    </citation>
    <scope>NUCLEOTIDE SEQUENCE [LARGE SCALE GENOMIC DNA]</scope>
    <source>
        <strain evidence="2 3">Baltimore</strain>
    </source>
</reference>
<gene>
    <name evidence="2" type="ORF">ANCCAN_01516</name>
</gene>
<protein>
    <recommendedName>
        <fullName evidence="1">ZP domain-containing protein</fullName>
    </recommendedName>
</protein>
<evidence type="ECO:0000259" key="1">
    <source>
        <dbReference type="PROSITE" id="PS51034"/>
    </source>
</evidence>
<evidence type="ECO:0000313" key="2">
    <source>
        <dbReference type="EMBL" id="RCN52472.1"/>
    </source>
</evidence>
<feature type="domain" description="ZP" evidence="1">
    <location>
        <begin position="1"/>
        <end position="135"/>
    </location>
</feature>
<dbReference type="PROSITE" id="PS51034">
    <property type="entry name" value="ZP_2"/>
    <property type="match status" value="1"/>
</dbReference>
<dbReference type="InterPro" id="IPR001507">
    <property type="entry name" value="ZP_dom"/>
</dbReference>
<organism evidence="2 3">
    <name type="scientific">Ancylostoma caninum</name>
    <name type="common">Dog hookworm</name>
    <dbReference type="NCBI Taxonomy" id="29170"/>
    <lineage>
        <taxon>Eukaryota</taxon>
        <taxon>Metazoa</taxon>
        <taxon>Ecdysozoa</taxon>
        <taxon>Nematoda</taxon>
        <taxon>Chromadorea</taxon>
        <taxon>Rhabditida</taxon>
        <taxon>Rhabditina</taxon>
        <taxon>Rhabditomorpha</taxon>
        <taxon>Strongyloidea</taxon>
        <taxon>Ancylostomatidae</taxon>
        <taxon>Ancylostomatinae</taxon>
        <taxon>Ancylostoma</taxon>
    </lineage>
</organism>
<dbReference type="PANTHER" id="PTHR47327">
    <property type="entry name" value="FI18240P1-RELATED"/>
    <property type="match status" value="1"/>
</dbReference>
<name>A0A368H7A3_ANCCA</name>
<accession>A0A368H7A3</accession>
<dbReference type="InterPro" id="IPR052774">
    <property type="entry name" value="Celegans_DevNeuronal_Protein"/>
</dbReference>
<dbReference type="EMBL" id="JOJR01000007">
    <property type="protein sequence ID" value="RCN52472.1"/>
    <property type="molecule type" value="Genomic_DNA"/>
</dbReference>
<sequence>MKPAEPTKPVKGAVSFDIFHNGQPVEAVVVGTKIMLSFAPLYAIPPEYMSVQECQVEPIDSKYEWEREPLPIIREGCQADLVGLVCPPKQSEFGVKVAVESFRYQSTPHVQYSCLVRICPFAPCPPVGPFPSSSFSITRSGTDMHPVTVWISMIRKIQANCPPVDGCPRDKRSTRSLSLEEIRRALEADPKLASQIGISPHVLANRPGHSVESQLLALGGDHTVKRRLVVVNSEDQLRYYVRTGDVP</sequence>
<dbReference type="PANTHER" id="PTHR47327:SF6">
    <property type="entry name" value="PROTEIN LET-653"/>
    <property type="match status" value="1"/>
</dbReference>
<comment type="caution">
    <text evidence="2">The sequence shown here is derived from an EMBL/GenBank/DDBJ whole genome shotgun (WGS) entry which is preliminary data.</text>
</comment>
<dbReference type="STRING" id="29170.A0A368H7A3"/>